<protein>
    <recommendedName>
        <fullName evidence="1">DUF4371 domain-containing protein</fullName>
    </recommendedName>
</protein>
<organism evidence="2 3">
    <name type="scientific">Knipowitschia caucasica</name>
    <name type="common">Caucasian dwarf goby</name>
    <name type="synonym">Pomatoschistus caucasicus</name>
    <dbReference type="NCBI Taxonomy" id="637954"/>
    <lineage>
        <taxon>Eukaryota</taxon>
        <taxon>Metazoa</taxon>
        <taxon>Chordata</taxon>
        <taxon>Craniata</taxon>
        <taxon>Vertebrata</taxon>
        <taxon>Euteleostomi</taxon>
        <taxon>Actinopterygii</taxon>
        <taxon>Neopterygii</taxon>
        <taxon>Teleostei</taxon>
        <taxon>Neoteleostei</taxon>
        <taxon>Acanthomorphata</taxon>
        <taxon>Gobiaria</taxon>
        <taxon>Gobiiformes</taxon>
        <taxon>Gobioidei</taxon>
        <taxon>Gobiidae</taxon>
        <taxon>Gobiinae</taxon>
        <taxon>Knipowitschia</taxon>
    </lineage>
</organism>
<dbReference type="SUPFAM" id="SSF53098">
    <property type="entry name" value="Ribonuclease H-like"/>
    <property type="match status" value="1"/>
</dbReference>
<name>A0AAV2M1N1_KNICA</name>
<dbReference type="PANTHER" id="PTHR45749:SF21">
    <property type="entry name" value="DUF4371 DOMAIN-CONTAINING PROTEIN"/>
    <property type="match status" value="1"/>
</dbReference>
<keyword evidence="3" id="KW-1185">Reference proteome</keyword>
<evidence type="ECO:0000259" key="1">
    <source>
        <dbReference type="Pfam" id="PF14291"/>
    </source>
</evidence>
<feature type="domain" description="DUF4371" evidence="1">
    <location>
        <begin position="49"/>
        <end position="164"/>
    </location>
</feature>
<dbReference type="InterPro" id="IPR012337">
    <property type="entry name" value="RNaseH-like_sf"/>
</dbReference>
<sequence length="170" mass="19561">MLELIFSSVRFLGRQGLPLRGAANRDGVLWQLMMERVRTDPDMEKWMQRRDNWLSGSIQNKILELFAHYIQRNIGAKAAQSPFFGLTADGTTDLSGKEQFSINVQFSDDNLDVQNFFLGFYNAPDTTAEMLFLCIKDVLVRLNLPLEKLKGYCFDGASNMSGRFREYRQD</sequence>
<proteinExistence type="predicted"/>
<reference evidence="2 3" key="1">
    <citation type="submission" date="2024-04" db="EMBL/GenBank/DDBJ databases">
        <authorList>
            <person name="Waldvogel A.-M."/>
            <person name="Schoenle A."/>
        </authorList>
    </citation>
    <scope>NUCLEOTIDE SEQUENCE [LARGE SCALE GENOMIC DNA]</scope>
</reference>
<evidence type="ECO:0000313" key="2">
    <source>
        <dbReference type="EMBL" id="CAL1607275.1"/>
    </source>
</evidence>
<dbReference type="InterPro" id="IPR025398">
    <property type="entry name" value="DUF4371"/>
</dbReference>
<accession>A0AAV2M1N1</accession>
<dbReference type="EMBL" id="OZ035827">
    <property type="protein sequence ID" value="CAL1607275.1"/>
    <property type="molecule type" value="Genomic_DNA"/>
</dbReference>
<gene>
    <name evidence="2" type="ORF">KC01_LOCUS34332</name>
</gene>
<dbReference type="Pfam" id="PF14291">
    <property type="entry name" value="DUF4371"/>
    <property type="match status" value="1"/>
</dbReference>
<evidence type="ECO:0000313" key="3">
    <source>
        <dbReference type="Proteomes" id="UP001497482"/>
    </source>
</evidence>
<dbReference type="Proteomes" id="UP001497482">
    <property type="component" value="Chromosome 5"/>
</dbReference>
<dbReference type="PANTHER" id="PTHR45749">
    <property type="match status" value="1"/>
</dbReference>
<dbReference type="AlphaFoldDB" id="A0AAV2M1N1"/>